<evidence type="ECO:0000313" key="11">
    <source>
        <dbReference type="EMBL" id="MBB4107053.1"/>
    </source>
</evidence>
<comment type="similarity">
    <text evidence="1">Belongs to the thioredoxin family.</text>
</comment>
<dbReference type="SUPFAM" id="SSF52833">
    <property type="entry name" value="Thioredoxin-like"/>
    <property type="match status" value="1"/>
</dbReference>
<comment type="caution">
    <text evidence="11">The sequence shown here is derived from an EMBL/GenBank/DDBJ whole genome shotgun (WGS) entry which is preliminary data.</text>
</comment>
<dbReference type="AlphaFoldDB" id="A0A7W6K8A5"/>
<dbReference type="PROSITE" id="PS51352">
    <property type="entry name" value="THIOREDOXIN_2"/>
    <property type="match status" value="1"/>
</dbReference>
<evidence type="ECO:0000256" key="2">
    <source>
        <dbReference type="ARBA" id="ARBA00022448"/>
    </source>
</evidence>
<evidence type="ECO:0000256" key="8">
    <source>
        <dbReference type="PIRSR" id="PIRSR000077-4"/>
    </source>
</evidence>
<dbReference type="CDD" id="cd02947">
    <property type="entry name" value="TRX_family"/>
    <property type="match status" value="1"/>
</dbReference>
<dbReference type="PROSITE" id="PS00194">
    <property type="entry name" value="THIOREDOXIN_1"/>
    <property type="match status" value="1"/>
</dbReference>
<sequence>MAKFSDLINGDKPVLVDFFAEWCGPCKMMKPILEQLKSQVGDSVSIIKVDIDKNQSAASSFNVQSVPTLILFKKGKQVWRQSGVAQAAQLKQVIDANR</sequence>
<evidence type="ECO:0000313" key="12">
    <source>
        <dbReference type="Proteomes" id="UP000532273"/>
    </source>
</evidence>
<dbReference type="Proteomes" id="UP000642938">
    <property type="component" value="Unassembled WGS sequence"/>
</dbReference>
<gene>
    <name evidence="10" type="ORF">GCM10007422_21540</name>
    <name evidence="11" type="ORF">GGQ60_001013</name>
</gene>
<dbReference type="Proteomes" id="UP000532273">
    <property type="component" value="Unassembled WGS sequence"/>
</dbReference>
<keyword evidence="13" id="KW-1185">Reference proteome</keyword>
<feature type="site" description="Contributes to redox potential value" evidence="7">
    <location>
        <position position="24"/>
    </location>
</feature>
<evidence type="ECO:0000313" key="10">
    <source>
        <dbReference type="EMBL" id="GGH05466.1"/>
    </source>
</evidence>
<reference evidence="10" key="1">
    <citation type="journal article" date="2014" name="Int. J. Syst. Evol. Microbiol.">
        <title>Complete genome of a new Firmicutes species belonging to the dominant human colonic microbiota ('Ruminococcus bicirculans') reveals two chromosomes and a selective capacity to utilize plant glucans.</title>
        <authorList>
            <consortium name="NISC Comparative Sequencing Program"/>
            <person name="Wegmann U."/>
            <person name="Louis P."/>
            <person name="Goesmann A."/>
            <person name="Henrissat B."/>
            <person name="Duncan S.H."/>
            <person name="Flint H.J."/>
        </authorList>
    </citation>
    <scope>NUCLEOTIDE SEQUENCE</scope>
    <source>
        <strain evidence="10">CGMCC 1.15287</strain>
    </source>
</reference>
<dbReference type="InterPro" id="IPR005746">
    <property type="entry name" value="Thioredoxin"/>
</dbReference>
<feature type="active site" description="Nucleophile" evidence="7">
    <location>
        <position position="23"/>
    </location>
</feature>
<dbReference type="EMBL" id="BMHZ01000002">
    <property type="protein sequence ID" value="GGH05466.1"/>
    <property type="molecule type" value="Genomic_DNA"/>
</dbReference>
<dbReference type="FunFam" id="3.40.30.10:FF:000001">
    <property type="entry name" value="Thioredoxin"/>
    <property type="match status" value="1"/>
</dbReference>
<feature type="site" description="Contributes to redox potential value" evidence="7">
    <location>
        <position position="25"/>
    </location>
</feature>
<evidence type="ECO:0000259" key="9">
    <source>
        <dbReference type="PROSITE" id="PS51352"/>
    </source>
</evidence>
<keyword evidence="5 8" id="KW-0676">Redox-active center</keyword>
<name>A0A7W6K8A5_9SPHI</name>
<proteinExistence type="inferred from homology"/>
<evidence type="ECO:0000256" key="5">
    <source>
        <dbReference type="ARBA" id="ARBA00023284"/>
    </source>
</evidence>
<accession>A0A7W6K8A5</accession>
<evidence type="ECO:0000256" key="4">
    <source>
        <dbReference type="ARBA" id="ARBA00023157"/>
    </source>
</evidence>
<dbReference type="NCBIfam" id="TIGR01068">
    <property type="entry name" value="thioredoxin"/>
    <property type="match status" value="1"/>
</dbReference>
<keyword evidence="2" id="KW-0813">Transport</keyword>
<dbReference type="InterPro" id="IPR036249">
    <property type="entry name" value="Thioredoxin-like_sf"/>
</dbReference>
<dbReference type="GO" id="GO:0005829">
    <property type="term" value="C:cytosol"/>
    <property type="evidence" value="ECO:0007669"/>
    <property type="project" value="TreeGrafter"/>
</dbReference>
<dbReference type="PANTHER" id="PTHR45663">
    <property type="entry name" value="GEO12009P1"/>
    <property type="match status" value="1"/>
</dbReference>
<dbReference type="PRINTS" id="PR00421">
    <property type="entry name" value="THIOREDOXIN"/>
</dbReference>
<feature type="site" description="Deprotonates C-terminal active site Cys" evidence="7">
    <location>
        <position position="17"/>
    </location>
</feature>
<dbReference type="InterPro" id="IPR013766">
    <property type="entry name" value="Thioredoxin_domain"/>
</dbReference>
<keyword evidence="4 8" id="KW-1015">Disulfide bond</keyword>
<dbReference type="PANTHER" id="PTHR45663:SF11">
    <property type="entry name" value="GEO12009P1"/>
    <property type="match status" value="1"/>
</dbReference>
<organism evidence="11 12">
    <name type="scientific">Pedobacter zeae</name>
    <dbReference type="NCBI Taxonomy" id="1737356"/>
    <lineage>
        <taxon>Bacteria</taxon>
        <taxon>Pseudomonadati</taxon>
        <taxon>Bacteroidota</taxon>
        <taxon>Sphingobacteriia</taxon>
        <taxon>Sphingobacteriales</taxon>
        <taxon>Sphingobacteriaceae</taxon>
        <taxon>Pedobacter</taxon>
    </lineage>
</organism>
<keyword evidence="3" id="KW-0249">Electron transport</keyword>
<dbReference type="Gene3D" id="3.40.30.10">
    <property type="entry name" value="Glutaredoxin"/>
    <property type="match status" value="1"/>
</dbReference>
<dbReference type="RefSeq" id="WP_183760438.1">
    <property type="nucleotide sequence ID" value="NZ_BMHZ01000002.1"/>
</dbReference>
<feature type="active site" description="Nucleophile" evidence="7">
    <location>
        <position position="26"/>
    </location>
</feature>
<feature type="domain" description="Thioredoxin" evidence="9">
    <location>
        <begin position="1"/>
        <end position="98"/>
    </location>
</feature>
<protein>
    <recommendedName>
        <fullName evidence="6">Thioredoxin</fullName>
    </recommendedName>
</protein>
<evidence type="ECO:0000256" key="6">
    <source>
        <dbReference type="NCBIfam" id="TIGR01068"/>
    </source>
</evidence>
<evidence type="ECO:0000256" key="1">
    <source>
        <dbReference type="ARBA" id="ARBA00008987"/>
    </source>
</evidence>
<dbReference type="InterPro" id="IPR017937">
    <property type="entry name" value="Thioredoxin_CS"/>
</dbReference>
<reference evidence="13" key="2">
    <citation type="journal article" date="2019" name="Int. J. Syst. Evol. Microbiol.">
        <title>The Global Catalogue of Microorganisms (GCM) 10K type strain sequencing project: providing services to taxonomists for standard genome sequencing and annotation.</title>
        <authorList>
            <consortium name="The Broad Institute Genomics Platform"/>
            <consortium name="The Broad Institute Genome Sequencing Center for Infectious Disease"/>
            <person name="Wu L."/>
            <person name="Ma J."/>
        </authorList>
    </citation>
    <scope>NUCLEOTIDE SEQUENCE [LARGE SCALE GENOMIC DNA]</scope>
    <source>
        <strain evidence="13">CGMCC 1.15287</strain>
    </source>
</reference>
<evidence type="ECO:0000313" key="13">
    <source>
        <dbReference type="Proteomes" id="UP000642938"/>
    </source>
</evidence>
<evidence type="ECO:0000256" key="3">
    <source>
        <dbReference type="ARBA" id="ARBA00022982"/>
    </source>
</evidence>
<evidence type="ECO:0000256" key="7">
    <source>
        <dbReference type="PIRSR" id="PIRSR000077-1"/>
    </source>
</evidence>
<dbReference type="EMBL" id="JACIEF010000001">
    <property type="protein sequence ID" value="MBB4107053.1"/>
    <property type="molecule type" value="Genomic_DNA"/>
</dbReference>
<feature type="disulfide bond" description="Redox-active" evidence="8">
    <location>
        <begin position="23"/>
        <end position="26"/>
    </location>
</feature>
<reference evidence="11 12" key="3">
    <citation type="submission" date="2020-08" db="EMBL/GenBank/DDBJ databases">
        <title>Genomic Encyclopedia of Type Strains, Phase IV (KMG-IV): sequencing the most valuable type-strain genomes for metagenomic binning, comparative biology and taxonomic classification.</title>
        <authorList>
            <person name="Goeker M."/>
        </authorList>
    </citation>
    <scope>NUCLEOTIDE SEQUENCE [LARGE SCALE GENOMIC DNA]</scope>
    <source>
        <strain evidence="11 12">DSM 100774</strain>
    </source>
</reference>
<reference evidence="10" key="4">
    <citation type="submission" date="2024-05" db="EMBL/GenBank/DDBJ databases">
        <authorList>
            <person name="Sun Q."/>
            <person name="Zhou Y."/>
        </authorList>
    </citation>
    <scope>NUCLEOTIDE SEQUENCE</scope>
    <source>
        <strain evidence="10">CGMCC 1.15287</strain>
    </source>
</reference>
<dbReference type="PIRSF" id="PIRSF000077">
    <property type="entry name" value="Thioredoxin"/>
    <property type="match status" value="1"/>
</dbReference>
<dbReference type="GO" id="GO:0015035">
    <property type="term" value="F:protein-disulfide reductase activity"/>
    <property type="evidence" value="ECO:0007669"/>
    <property type="project" value="UniProtKB-UniRule"/>
</dbReference>
<dbReference type="Pfam" id="PF00085">
    <property type="entry name" value="Thioredoxin"/>
    <property type="match status" value="1"/>
</dbReference>
<dbReference type="GO" id="GO:0045454">
    <property type="term" value="P:cell redox homeostasis"/>
    <property type="evidence" value="ECO:0007669"/>
    <property type="project" value="TreeGrafter"/>
</dbReference>